<gene>
    <name evidence="1" type="ORF">RND81_07G039200</name>
</gene>
<evidence type="ECO:0008006" key="3">
    <source>
        <dbReference type="Google" id="ProtNLM"/>
    </source>
</evidence>
<proteinExistence type="predicted"/>
<comment type="caution">
    <text evidence="1">The sequence shown here is derived from an EMBL/GenBank/DDBJ whole genome shotgun (WGS) entry which is preliminary data.</text>
</comment>
<evidence type="ECO:0000313" key="2">
    <source>
        <dbReference type="Proteomes" id="UP001443914"/>
    </source>
</evidence>
<name>A0AAW1JMV7_SAPOF</name>
<sequence length="140" mass="16893">MLKDRLFYLGISLDEACYLCDCAAEIYEHLLYQCSFSKILMTQMMQFLNIRLSEVDTLQWIQRKPWAKVKKMVVNAFVQACWYTIWQQRNKARLEMRVFRQDKVLHEIILNLKLQAAFWLSCSNRRDDTLWISSLFRVNL</sequence>
<dbReference type="EMBL" id="JBDFQZ010000007">
    <property type="protein sequence ID" value="KAK9705183.1"/>
    <property type="molecule type" value="Genomic_DNA"/>
</dbReference>
<dbReference type="AlphaFoldDB" id="A0AAW1JMV7"/>
<organism evidence="1 2">
    <name type="scientific">Saponaria officinalis</name>
    <name type="common">Common soapwort</name>
    <name type="synonym">Lychnis saponaria</name>
    <dbReference type="NCBI Taxonomy" id="3572"/>
    <lineage>
        <taxon>Eukaryota</taxon>
        <taxon>Viridiplantae</taxon>
        <taxon>Streptophyta</taxon>
        <taxon>Embryophyta</taxon>
        <taxon>Tracheophyta</taxon>
        <taxon>Spermatophyta</taxon>
        <taxon>Magnoliopsida</taxon>
        <taxon>eudicotyledons</taxon>
        <taxon>Gunneridae</taxon>
        <taxon>Pentapetalae</taxon>
        <taxon>Caryophyllales</taxon>
        <taxon>Caryophyllaceae</taxon>
        <taxon>Caryophylleae</taxon>
        <taxon>Saponaria</taxon>
    </lineage>
</organism>
<keyword evidence="2" id="KW-1185">Reference proteome</keyword>
<dbReference type="Proteomes" id="UP001443914">
    <property type="component" value="Unassembled WGS sequence"/>
</dbReference>
<accession>A0AAW1JMV7</accession>
<evidence type="ECO:0000313" key="1">
    <source>
        <dbReference type="EMBL" id="KAK9705183.1"/>
    </source>
</evidence>
<protein>
    <recommendedName>
        <fullName evidence="3">Reverse transcriptase zinc-binding domain-containing protein</fullName>
    </recommendedName>
</protein>
<reference evidence="1" key="1">
    <citation type="submission" date="2024-03" db="EMBL/GenBank/DDBJ databases">
        <title>WGS assembly of Saponaria officinalis var. Norfolk2.</title>
        <authorList>
            <person name="Jenkins J."/>
            <person name="Shu S."/>
            <person name="Grimwood J."/>
            <person name="Barry K."/>
            <person name="Goodstein D."/>
            <person name="Schmutz J."/>
            <person name="Leebens-Mack J."/>
            <person name="Osbourn A."/>
        </authorList>
    </citation>
    <scope>NUCLEOTIDE SEQUENCE [LARGE SCALE GENOMIC DNA]</scope>
    <source>
        <strain evidence="1">JIC</strain>
    </source>
</reference>